<dbReference type="InterPro" id="IPR050445">
    <property type="entry name" value="Bact_polysacc_biosynth/exp"/>
</dbReference>
<dbReference type="EMBL" id="CYSC01000037">
    <property type="protein sequence ID" value="CUH73260.1"/>
    <property type="molecule type" value="Genomic_DNA"/>
</dbReference>
<feature type="transmembrane region" description="Helical" evidence="2">
    <location>
        <begin position="69"/>
        <end position="90"/>
    </location>
</feature>
<reference evidence="3 5" key="1">
    <citation type="submission" date="2015-09" db="EMBL/GenBank/DDBJ databases">
        <authorList>
            <person name="Rodrigo-Torres L."/>
            <person name="Arahal D.R."/>
        </authorList>
    </citation>
    <scope>NUCLEOTIDE SEQUENCE [LARGE SCALE GENOMIC DNA]</scope>
    <source>
        <strain evidence="3 5">CECT 5118</strain>
    </source>
</reference>
<evidence type="ECO:0000313" key="5">
    <source>
        <dbReference type="Proteomes" id="UP000051086"/>
    </source>
</evidence>
<protein>
    <submittedName>
        <fullName evidence="4">Vi polysaccharide export inner membrane protein VexD</fullName>
    </submittedName>
</protein>
<dbReference type="PANTHER" id="PTHR32309">
    <property type="entry name" value="TYROSINE-PROTEIN KINASE"/>
    <property type="match status" value="1"/>
</dbReference>
<evidence type="ECO:0000313" key="6">
    <source>
        <dbReference type="Proteomes" id="UP000051887"/>
    </source>
</evidence>
<dbReference type="Proteomes" id="UP000051887">
    <property type="component" value="Unassembled WGS sequence"/>
</dbReference>
<dbReference type="PANTHER" id="PTHR32309:SF13">
    <property type="entry name" value="FERRIC ENTEROBACTIN TRANSPORT PROTEIN FEPE"/>
    <property type="match status" value="1"/>
</dbReference>
<dbReference type="GO" id="GO:0005886">
    <property type="term" value="C:plasma membrane"/>
    <property type="evidence" value="ECO:0007669"/>
    <property type="project" value="TreeGrafter"/>
</dbReference>
<evidence type="ECO:0000313" key="4">
    <source>
        <dbReference type="EMBL" id="CUH73260.1"/>
    </source>
</evidence>
<keyword evidence="5" id="KW-1185">Reference proteome</keyword>
<proteinExistence type="predicted"/>
<evidence type="ECO:0000313" key="3">
    <source>
        <dbReference type="EMBL" id="CUH70105.1"/>
    </source>
</evidence>
<keyword evidence="2" id="KW-1133">Transmembrane helix</keyword>
<dbReference type="Proteomes" id="UP000051086">
    <property type="component" value="Unassembled WGS sequence"/>
</dbReference>
<keyword evidence="2" id="KW-0812">Transmembrane</keyword>
<reference evidence="4 6" key="2">
    <citation type="submission" date="2015-09" db="EMBL/GenBank/DDBJ databases">
        <authorList>
            <consortium name="Swine Surveillance"/>
        </authorList>
    </citation>
    <scope>NUCLEOTIDE SEQUENCE [LARGE SCALE GENOMIC DNA]</scope>
    <source>
        <strain evidence="4 6">5120</strain>
    </source>
</reference>
<dbReference type="EMBL" id="CYSB01000047">
    <property type="protein sequence ID" value="CUH70105.1"/>
    <property type="molecule type" value="Genomic_DNA"/>
</dbReference>
<dbReference type="AlphaFoldDB" id="A0A0P1G9H4"/>
<feature type="transmembrane region" description="Helical" evidence="2">
    <location>
        <begin position="402"/>
        <end position="425"/>
    </location>
</feature>
<evidence type="ECO:0000256" key="1">
    <source>
        <dbReference type="SAM" id="MobiDB-lite"/>
    </source>
</evidence>
<accession>A0A0P1G9H4</accession>
<name>A0A0P1G9H4_9RHOB</name>
<feature type="region of interest" description="Disordered" evidence="1">
    <location>
        <begin position="1"/>
        <end position="58"/>
    </location>
</feature>
<gene>
    <name evidence="3" type="ORF">TL5118_04080</name>
    <name evidence="4" type="ORF">TL5120_03067</name>
</gene>
<sequence length="429" mass="47294">MENNNNNPRAAEAQPVQAEAGGTEGSNAAGAGPKAGPPPGKGRPGGKNGPPKVRPVATPVRMRRRHWGVLLSFVLFVLAPLGAVTGYMYWVAEDQYASTTGFTVRQEEGASATELMGGLAALTGTSSSPDGDVLYEFIRSQQIVRRIDEQLDLRTYYATRWGSDPAFALWPDATIEDLHWFWERAVRVSYDQASGLTELEVLAFDPEMAQRVAQAVVDASQIMVNELNAGARQDAIRYAAADLEDALARLLRARQEMTSFRTRTQIVDLEADLQARMGVMGNLQQTLAQELIAFDELQQSTRSTDPRLTQAQRRIEVIRSRIAEERAGIAATEVLGTGEDYPTLMAEFEGLLVQREFAESSYRAALTAYDAAQTNAVRQSRYLATYIPPTLAESPQYPRRNMIIGTAFLLLILGWGILVLVYYSIRDRG</sequence>
<dbReference type="GO" id="GO:0004713">
    <property type="term" value="F:protein tyrosine kinase activity"/>
    <property type="evidence" value="ECO:0007669"/>
    <property type="project" value="TreeGrafter"/>
</dbReference>
<evidence type="ECO:0000256" key="2">
    <source>
        <dbReference type="SAM" id="Phobius"/>
    </source>
</evidence>
<keyword evidence="2" id="KW-0472">Membrane</keyword>
<organism evidence="4 6">
    <name type="scientific">Thalassovita autumnalis</name>
    <dbReference type="NCBI Taxonomy" id="2072972"/>
    <lineage>
        <taxon>Bacteria</taxon>
        <taxon>Pseudomonadati</taxon>
        <taxon>Pseudomonadota</taxon>
        <taxon>Alphaproteobacteria</taxon>
        <taxon>Rhodobacterales</taxon>
        <taxon>Roseobacteraceae</taxon>
        <taxon>Thalassovita</taxon>
    </lineage>
</organism>